<accession>A0A9P6JJD3</accession>
<reference evidence="5" key="1">
    <citation type="submission" date="2020-11" db="EMBL/GenBank/DDBJ databases">
        <authorList>
            <consortium name="DOE Joint Genome Institute"/>
            <person name="Ahrendt S."/>
            <person name="Riley R."/>
            <person name="Andreopoulos W."/>
            <person name="Labutti K."/>
            <person name="Pangilinan J."/>
            <person name="Ruiz-Duenas F.J."/>
            <person name="Barrasa J.M."/>
            <person name="Sanchez-Garcia M."/>
            <person name="Camarero S."/>
            <person name="Miyauchi S."/>
            <person name="Serrano A."/>
            <person name="Linde D."/>
            <person name="Babiker R."/>
            <person name="Drula E."/>
            <person name="Ayuso-Fernandez I."/>
            <person name="Pacheco R."/>
            <person name="Padilla G."/>
            <person name="Ferreira P."/>
            <person name="Barriuso J."/>
            <person name="Kellner H."/>
            <person name="Castanera R."/>
            <person name="Alfaro M."/>
            <person name="Ramirez L."/>
            <person name="Pisabarro A.G."/>
            <person name="Kuo A."/>
            <person name="Tritt A."/>
            <person name="Lipzen A."/>
            <person name="He G."/>
            <person name="Yan M."/>
            <person name="Ng V."/>
            <person name="Cullen D."/>
            <person name="Martin F."/>
            <person name="Rosso M.-N."/>
            <person name="Henrissat B."/>
            <person name="Hibbett D."/>
            <person name="Martinez A.T."/>
            <person name="Grigoriev I.V."/>
        </authorList>
    </citation>
    <scope>NUCLEOTIDE SEQUENCE</scope>
    <source>
        <strain evidence="5">CBS 506.95</strain>
    </source>
</reference>
<keyword evidence="3" id="KW-1133">Transmembrane helix</keyword>
<evidence type="ECO:0000256" key="2">
    <source>
        <dbReference type="ARBA" id="ARBA00006727"/>
    </source>
</evidence>
<dbReference type="Proteomes" id="UP000807306">
    <property type="component" value="Unassembled WGS sequence"/>
</dbReference>
<dbReference type="OrthoDB" id="6509908at2759"/>
<feature type="domain" description="Major facilitator superfamily (MFS) profile" evidence="4">
    <location>
        <begin position="69"/>
        <end position="457"/>
    </location>
</feature>
<sequence>MAELTKDGQTTITRPQKCVLVDEKPLPIHCDDQLHEPTLPPPYDFSQQQIPLSDDGFIHQENGWKGRQTVLGAFIGLFCSFGQLNAFGTFQAWYATHQLSHLTPSTISWIGSLQLWMFFFSGCAIGRLFDRYGPKWIMTIGAVCFFVGMMLTSICVEYYQYILAQGIILSLGVGFLFYPAISSVSTHFSRYRSTAIGIAIAGSSLGGVAYPIVLQHLFQHVGFGWGVRIAAIVTGSGCVIATLLTNRYPSPLQKGSINCFQLRSFCDAKFLLLAAGSGVVALGLFNPLFYVVSFSRTLHDLKDLSPYVLAVMNAGGVLGRILPAYLSDRIGRFNLLIPAAFCSGLSCLVLWLNANTGVRVVVFAGLYGFFSGAFISVLTPCVAQISEFSEIGIRIGMIYSTTSFPSLLGGPIAGALLSTHHGSYAAMAIFSGCASIIGSFILLASKLAIDRRLLARV</sequence>
<organism evidence="5 6">
    <name type="scientific">Crepidotus variabilis</name>
    <dbReference type="NCBI Taxonomy" id="179855"/>
    <lineage>
        <taxon>Eukaryota</taxon>
        <taxon>Fungi</taxon>
        <taxon>Dikarya</taxon>
        <taxon>Basidiomycota</taxon>
        <taxon>Agaricomycotina</taxon>
        <taxon>Agaricomycetes</taxon>
        <taxon>Agaricomycetidae</taxon>
        <taxon>Agaricales</taxon>
        <taxon>Agaricineae</taxon>
        <taxon>Crepidotaceae</taxon>
        <taxon>Crepidotus</taxon>
    </lineage>
</organism>
<dbReference type="InterPro" id="IPR020846">
    <property type="entry name" value="MFS_dom"/>
</dbReference>
<dbReference type="Gene3D" id="1.20.1250.20">
    <property type="entry name" value="MFS general substrate transporter like domains"/>
    <property type="match status" value="2"/>
</dbReference>
<comment type="similarity">
    <text evidence="2">Belongs to the major facilitator superfamily. Monocarboxylate porter (TC 2.A.1.13) family.</text>
</comment>
<dbReference type="GO" id="GO:0022857">
    <property type="term" value="F:transmembrane transporter activity"/>
    <property type="evidence" value="ECO:0007669"/>
    <property type="project" value="InterPro"/>
</dbReference>
<keyword evidence="6" id="KW-1185">Reference proteome</keyword>
<dbReference type="PANTHER" id="PTHR11360">
    <property type="entry name" value="MONOCARBOXYLATE TRANSPORTER"/>
    <property type="match status" value="1"/>
</dbReference>
<protein>
    <submittedName>
        <fullName evidence="5">MFS general substrate transporter</fullName>
    </submittedName>
</protein>
<dbReference type="GO" id="GO:0016020">
    <property type="term" value="C:membrane"/>
    <property type="evidence" value="ECO:0007669"/>
    <property type="project" value="UniProtKB-SubCell"/>
</dbReference>
<proteinExistence type="inferred from homology"/>
<feature type="transmembrane region" description="Helical" evidence="3">
    <location>
        <begin position="106"/>
        <end position="129"/>
    </location>
</feature>
<dbReference type="InterPro" id="IPR050327">
    <property type="entry name" value="Proton-linked_MCT"/>
</dbReference>
<feature type="transmembrane region" description="Helical" evidence="3">
    <location>
        <begin position="162"/>
        <end position="181"/>
    </location>
</feature>
<evidence type="ECO:0000313" key="6">
    <source>
        <dbReference type="Proteomes" id="UP000807306"/>
    </source>
</evidence>
<gene>
    <name evidence="5" type="ORF">CPB83DRAFT_871749</name>
</gene>
<evidence type="ECO:0000256" key="1">
    <source>
        <dbReference type="ARBA" id="ARBA00004141"/>
    </source>
</evidence>
<evidence type="ECO:0000259" key="4">
    <source>
        <dbReference type="PROSITE" id="PS50850"/>
    </source>
</evidence>
<evidence type="ECO:0000313" key="5">
    <source>
        <dbReference type="EMBL" id="KAF9523142.1"/>
    </source>
</evidence>
<feature type="transmembrane region" description="Helical" evidence="3">
    <location>
        <begin position="136"/>
        <end position="156"/>
    </location>
</feature>
<keyword evidence="3" id="KW-0812">Transmembrane</keyword>
<dbReference type="InterPro" id="IPR036259">
    <property type="entry name" value="MFS_trans_sf"/>
</dbReference>
<dbReference type="PROSITE" id="PS50850">
    <property type="entry name" value="MFS"/>
    <property type="match status" value="1"/>
</dbReference>
<dbReference type="PANTHER" id="PTHR11360:SF177">
    <property type="entry name" value="RIBOFLAVIN TRANSPORTER MCH5"/>
    <property type="match status" value="1"/>
</dbReference>
<feature type="transmembrane region" description="Helical" evidence="3">
    <location>
        <begin position="395"/>
        <end position="417"/>
    </location>
</feature>
<feature type="transmembrane region" description="Helical" evidence="3">
    <location>
        <begin position="225"/>
        <end position="244"/>
    </location>
</feature>
<dbReference type="AlphaFoldDB" id="A0A9P6JJD3"/>
<feature type="transmembrane region" description="Helical" evidence="3">
    <location>
        <begin position="70"/>
        <end position="94"/>
    </location>
</feature>
<feature type="transmembrane region" description="Helical" evidence="3">
    <location>
        <begin position="360"/>
        <end position="383"/>
    </location>
</feature>
<dbReference type="Pfam" id="PF07690">
    <property type="entry name" value="MFS_1"/>
    <property type="match status" value="1"/>
</dbReference>
<evidence type="ECO:0000256" key="3">
    <source>
        <dbReference type="SAM" id="Phobius"/>
    </source>
</evidence>
<dbReference type="SUPFAM" id="SSF103473">
    <property type="entry name" value="MFS general substrate transporter"/>
    <property type="match status" value="1"/>
</dbReference>
<keyword evidence="3" id="KW-0472">Membrane</keyword>
<feature type="transmembrane region" description="Helical" evidence="3">
    <location>
        <begin position="335"/>
        <end position="354"/>
    </location>
</feature>
<dbReference type="EMBL" id="MU157924">
    <property type="protein sequence ID" value="KAF9523142.1"/>
    <property type="molecule type" value="Genomic_DNA"/>
</dbReference>
<comment type="caution">
    <text evidence="5">The sequence shown here is derived from an EMBL/GenBank/DDBJ whole genome shotgun (WGS) entry which is preliminary data.</text>
</comment>
<feature type="transmembrane region" description="Helical" evidence="3">
    <location>
        <begin position="270"/>
        <end position="292"/>
    </location>
</feature>
<comment type="subcellular location">
    <subcellularLocation>
        <location evidence="1">Membrane</location>
        <topology evidence="1">Multi-pass membrane protein</topology>
    </subcellularLocation>
</comment>
<dbReference type="CDD" id="cd17352">
    <property type="entry name" value="MFS_MCT_SLC16"/>
    <property type="match status" value="1"/>
</dbReference>
<feature type="transmembrane region" description="Helical" evidence="3">
    <location>
        <begin position="193"/>
        <end position="213"/>
    </location>
</feature>
<dbReference type="InterPro" id="IPR011701">
    <property type="entry name" value="MFS"/>
</dbReference>
<feature type="transmembrane region" description="Helical" evidence="3">
    <location>
        <begin position="304"/>
        <end position="323"/>
    </location>
</feature>
<feature type="transmembrane region" description="Helical" evidence="3">
    <location>
        <begin position="423"/>
        <end position="444"/>
    </location>
</feature>
<name>A0A9P6JJD3_9AGAR</name>